<dbReference type="EMBL" id="JABXXQ010000002">
    <property type="protein sequence ID" value="NVN28824.1"/>
    <property type="molecule type" value="Genomic_DNA"/>
</dbReference>
<keyword evidence="6 9" id="KW-1133">Transmembrane helix</keyword>
<feature type="transmembrane region" description="Helical" evidence="9">
    <location>
        <begin position="536"/>
        <end position="554"/>
    </location>
</feature>
<proteinExistence type="predicted"/>
<evidence type="ECO:0000256" key="2">
    <source>
        <dbReference type="ARBA" id="ARBA00022448"/>
    </source>
</evidence>
<dbReference type="Gene3D" id="1.20.1640.10">
    <property type="entry name" value="Multidrug efflux transporter AcrB transmembrane domain"/>
    <property type="match status" value="3"/>
</dbReference>
<dbReference type="GO" id="GO:0042910">
    <property type="term" value="F:xenobiotic transmembrane transporter activity"/>
    <property type="evidence" value="ECO:0007669"/>
    <property type="project" value="TreeGrafter"/>
</dbReference>
<comment type="subcellular location">
    <subcellularLocation>
        <location evidence="1">Cell inner membrane</location>
        <topology evidence="1">Multi-pass membrane protein</topology>
    </subcellularLocation>
</comment>
<evidence type="ECO:0000256" key="6">
    <source>
        <dbReference type="ARBA" id="ARBA00022989"/>
    </source>
</evidence>
<feature type="region of interest" description="Disordered" evidence="8">
    <location>
        <begin position="783"/>
        <end position="802"/>
    </location>
</feature>
<evidence type="ECO:0000256" key="3">
    <source>
        <dbReference type="ARBA" id="ARBA00022475"/>
    </source>
</evidence>
<dbReference type="Pfam" id="PF00873">
    <property type="entry name" value="ACR_tran"/>
    <property type="match status" value="1"/>
</dbReference>
<comment type="caution">
    <text evidence="10">The sequence shown here is derived from an EMBL/GenBank/DDBJ whole genome shotgun (WGS) entry which is preliminary data.</text>
</comment>
<dbReference type="RefSeq" id="WP_176621578.1">
    <property type="nucleotide sequence ID" value="NZ_JABXXQ010000002.1"/>
</dbReference>
<accession>A0A839UU53</accession>
<evidence type="ECO:0000313" key="10">
    <source>
        <dbReference type="EMBL" id="MBB3173327.1"/>
    </source>
</evidence>
<dbReference type="Gene3D" id="3.30.2090.10">
    <property type="entry name" value="Multidrug efflux transporter AcrB TolC docking domain, DN and DC subdomains"/>
    <property type="match status" value="2"/>
</dbReference>
<dbReference type="SUPFAM" id="SSF82714">
    <property type="entry name" value="Multidrug efflux transporter AcrB TolC docking domain, DN and DC subdomains"/>
    <property type="match status" value="2"/>
</dbReference>
<feature type="transmembrane region" description="Helical" evidence="9">
    <location>
        <begin position="336"/>
        <end position="353"/>
    </location>
</feature>
<dbReference type="EMBL" id="JACHXV010000003">
    <property type="protein sequence ID" value="MBB3173327.1"/>
    <property type="molecule type" value="Genomic_DNA"/>
</dbReference>
<name>A0A839UU53_9PROT</name>
<evidence type="ECO:0000256" key="4">
    <source>
        <dbReference type="ARBA" id="ARBA00022519"/>
    </source>
</evidence>
<keyword evidence="7 9" id="KW-0472">Membrane</keyword>
<dbReference type="Gene3D" id="3.30.70.1430">
    <property type="entry name" value="Multidrug efflux transporter AcrB pore domain"/>
    <property type="match status" value="2"/>
</dbReference>
<evidence type="ECO:0000256" key="5">
    <source>
        <dbReference type="ARBA" id="ARBA00022692"/>
    </source>
</evidence>
<dbReference type="FunFam" id="1.20.1640.10:FF:000001">
    <property type="entry name" value="Efflux pump membrane transporter"/>
    <property type="match status" value="1"/>
</dbReference>
<reference evidence="11 13" key="1">
    <citation type="submission" date="2020-06" db="EMBL/GenBank/DDBJ databases">
        <title>Description of novel acetic acid bacteria.</title>
        <authorList>
            <person name="Sombolestani A."/>
        </authorList>
    </citation>
    <scope>NUCLEOTIDE SEQUENCE [LARGE SCALE GENOMIC DNA]</scope>
    <source>
        <strain evidence="11 13">LMG 26838</strain>
    </source>
</reference>
<dbReference type="InterPro" id="IPR027463">
    <property type="entry name" value="AcrB_DN_DC_subdom"/>
</dbReference>
<keyword evidence="2" id="KW-0813">Transport</keyword>
<dbReference type="PANTHER" id="PTHR32063:SF34">
    <property type="entry name" value="MULTIDRUG RESISTANCE PROTEIN MDTC"/>
    <property type="match status" value="1"/>
</dbReference>
<dbReference type="InterPro" id="IPR001036">
    <property type="entry name" value="Acrflvin-R"/>
</dbReference>
<feature type="transmembrane region" description="Helical" evidence="9">
    <location>
        <begin position="1022"/>
        <end position="1044"/>
    </location>
</feature>
<protein>
    <submittedName>
        <fullName evidence="11">Efflux RND transporter permease subunit</fullName>
    </submittedName>
    <submittedName>
        <fullName evidence="10">Multidrug efflux pump</fullName>
    </submittedName>
</protein>
<feature type="transmembrane region" description="Helical" evidence="9">
    <location>
        <begin position="360"/>
        <end position="381"/>
    </location>
</feature>
<dbReference type="Gene3D" id="3.30.70.1440">
    <property type="entry name" value="Multidrug efflux transporter AcrB pore domain"/>
    <property type="match status" value="1"/>
</dbReference>
<dbReference type="SUPFAM" id="SSF82866">
    <property type="entry name" value="Multidrug efflux transporter AcrB transmembrane domain"/>
    <property type="match status" value="2"/>
</dbReference>
<keyword evidence="5 9" id="KW-0812">Transmembrane</keyword>
<reference evidence="10 12" key="2">
    <citation type="submission" date="2020-08" db="EMBL/GenBank/DDBJ databases">
        <title>Genomic Encyclopedia of Type Strains, Phase III (KMG-III): the genomes of soil and plant-associated and newly described type strains.</title>
        <authorList>
            <person name="Whitman W."/>
        </authorList>
    </citation>
    <scope>NUCLEOTIDE SEQUENCE [LARGE SCALE GENOMIC DNA]</scope>
    <source>
        <strain evidence="10 12">CECT 8088</strain>
    </source>
</reference>
<evidence type="ECO:0000256" key="7">
    <source>
        <dbReference type="ARBA" id="ARBA00023136"/>
    </source>
</evidence>
<dbReference type="AlphaFoldDB" id="A0A839UU53"/>
<dbReference type="PRINTS" id="PR00702">
    <property type="entry name" value="ACRIFLAVINRP"/>
</dbReference>
<dbReference type="GO" id="GO:0005886">
    <property type="term" value="C:plasma membrane"/>
    <property type="evidence" value="ECO:0007669"/>
    <property type="project" value="UniProtKB-SubCell"/>
</dbReference>
<keyword evidence="12" id="KW-1185">Reference proteome</keyword>
<evidence type="ECO:0000256" key="9">
    <source>
        <dbReference type="SAM" id="Phobius"/>
    </source>
</evidence>
<evidence type="ECO:0000313" key="13">
    <source>
        <dbReference type="Proteomes" id="UP000565205"/>
    </source>
</evidence>
<evidence type="ECO:0000256" key="8">
    <source>
        <dbReference type="SAM" id="MobiDB-lite"/>
    </source>
</evidence>
<dbReference type="Gene3D" id="3.30.70.1320">
    <property type="entry name" value="Multidrug efflux transporter AcrB pore domain like"/>
    <property type="match status" value="1"/>
</dbReference>
<feature type="transmembrane region" description="Helical" evidence="9">
    <location>
        <begin position="1050"/>
        <end position="1076"/>
    </location>
</feature>
<dbReference type="Proteomes" id="UP000565205">
    <property type="component" value="Unassembled WGS sequence"/>
</dbReference>
<organism evidence="10 12">
    <name type="scientific">Endobacter medicaginis</name>
    <dbReference type="NCBI Taxonomy" id="1181271"/>
    <lineage>
        <taxon>Bacteria</taxon>
        <taxon>Pseudomonadati</taxon>
        <taxon>Pseudomonadota</taxon>
        <taxon>Alphaproteobacteria</taxon>
        <taxon>Acetobacterales</taxon>
        <taxon>Acetobacteraceae</taxon>
        <taxon>Endobacter</taxon>
    </lineage>
</organism>
<feature type="transmembrane region" description="Helical" evidence="9">
    <location>
        <begin position="463"/>
        <end position="489"/>
    </location>
</feature>
<evidence type="ECO:0000313" key="11">
    <source>
        <dbReference type="EMBL" id="NVN28824.1"/>
    </source>
</evidence>
<keyword evidence="4" id="KW-0997">Cell inner membrane</keyword>
<feature type="transmembrane region" description="Helical" evidence="9">
    <location>
        <begin position="423"/>
        <end position="451"/>
    </location>
</feature>
<dbReference type="PANTHER" id="PTHR32063">
    <property type="match status" value="1"/>
</dbReference>
<gene>
    <name evidence="10" type="ORF">FHR90_001145</name>
    <name evidence="11" type="ORF">HUK83_00490</name>
</gene>
<evidence type="ECO:0000313" key="12">
    <source>
        <dbReference type="Proteomes" id="UP000557688"/>
    </source>
</evidence>
<feature type="transmembrane region" description="Helical" evidence="9">
    <location>
        <begin position="959"/>
        <end position="985"/>
    </location>
</feature>
<dbReference type="Proteomes" id="UP000557688">
    <property type="component" value="Unassembled WGS sequence"/>
</dbReference>
<keyword evidence="3" id="KW-1003">Cell membrane</keyword>
<evidence type="ECO:0000256" key="1">
    <source>
        <dbReference type="ARBA" id="ARBA00004429"/>
    </source>
</evidence>
<feature type="transmembrane region" description="Helical" evidence="9">
    <location>
        <begin position="921"/>
        <end position="939"/>
    </location>
</feature>
<sequence>MNISAPFIRRPVATTLITIAMLLAGAFAYVRLPVAPLPQVDMPTIEVQAQQPGGTPQEVASSVAAPLERHLGQIAGVTELTSTSQQNVTRITVQFDLSRNINSAANDVEAAIQAARADLPSSLRSNPSYFKFNPAGRPIMILALTSQTRDMPALYDAATNVIQQKLSQVTGVGNAEVGGSALPAVRVEIDPLPLFRYGIGFEDVRAAIANANANSPKGFIDTPDHRYQLDLNDQARKAQDYRDLVIAYRNGNAVRLRDVADVSNSVEDLRNAGFFNGQKSVIVLVFPQPDANIVKTIDQINAELPAIRAAMPGDIAVHVAIDRSVTIRASLHDTELTLFIAVLLVIGVVFVFLRDARATLIPAVAVPTSIIATFGAMWWLGYSLDNLSLMALTIATGFVVDDAIVVMENIARHIENGADRRSAALIGAGEVGFTVLSITLSLVAVFLPILLMGGIVGRLFREFAVTLTITILVSLVVALTVTPCMCALLMRQPEEMRADAGRHPWPTRLAHRAAGMFDAMAAFYTRTLAIALAHPWLTLSTLPLTIALTVILFIQIPKGFFPTQDDGMLMGRAQGEQTISFQNMSKRLVQIQRVLKADPAVQTVVGFTGGRGTNTAQVFVQLVPKGQRPPGDVVIQRIEAKLADLVGVRIFFFMPGDLRAGGRQSNANYQYTLQADDAELLYHWTPILVAALQSRPEMTDVNSDVQQGGQAMQVEIDRDSASRLSITPQLIANTLYDAFGQRSASTIYNTLNQYHVVMEAAPRFWQDPSILAQMWVSTSGGSTSGATSSNTIATTSPSTATSSSASAAASINQSSLKNAINNGLANGRGTSSGAAVSATAETMVPLSAVARLVPVTTPLAVNHDSEFVAATLSFNLPPGGSLSAATRALGETMVALHMPAEIHGEFAGNAKLFQSTVSNEPILIAAALFAIYVVLGVLYESTIHPLTILSTLPSAGVGALLALDIFNTEFSLIAMIGVILLIGIVKKNAIMLVDFAIVAEREDHLTPLEAITRACALRFRPIMMTTFAAALGAVPLVLASGYGAELRRPLGISVIGGLAVSQALTLYTTPVVYLMLDRLRLRLRTPLWHPNRVSGRT</sequence>
<dbReference type="SUPFAM" id="SSF82693">
    <property type="entry name" value="Multidrug efflux transporter AcrB pore domain, PN1, PN2, PC1 and PC2 subdomains"/>
    <property type="match status" value="3"/>
</dbReference>